<reference evidence="4" key="1">
    <citation type="submission" date="2014-10" db="EMBL/GenBank/DDBJ databases">
        <authorList>
            <person name="Kuske C.R."/>
            <person name="Challacombe J.F."/>
            <person name="Daligault H.E."/>
            <person name="Davenport K.W."/>
            <person name="Johnson S.L."/>
            <person name="Siddaramappa S."/>
            <person name="Petersen J.M."/>
        </authorList>
    </citation>
    <scope>NUCLEOTIDE SEQUENCE [LARGE SCALE GENOMIC DNA]</scope>
    <source>
        <strain evidence="4">CA97-1460</strain>
    </source>
</reference>
<evidence type="ECO:0000313" key="4">
    <source>
        <dbReference type="Proteomes" id="UP000182521"/>
    </source>
</evidence>
<protein>
    <submittedName>
        <fullName evidence="3">Thioredoxin family protein</fullName>
    </submittedName>
</protein>
<dbReference type="InterPro" id="IPR012336">
    <property type="entry name" value="Thioredoxin-like_fold"/>
</dbReference>
<proteinExistence type="predicted"/>
<name>A0A1J0KRI6_9GAMM</name>
<keyword evidence="4" id="KW-1185">Reference proteome</keyword>
<dbReference type="EMBL" id="CP009654">
    <property type="protein sequence ID" value="APC96369.1"/>
    <property type="molecule type" value="Genomic_DNA"/>
</dbReference>
<dbReference type="RefSeq" id="WP_071663655.1">
    <property type="nucleotide sequence ID" value="NZ_CP009654.1"/>
</dbReference>
<gene>
    <name evidence="3" type="ORF">KX01_689</name>
</gene>
<dbReference type="Gene3D" id="3.40.30.10">
    <property type="entry name" value="Glutaredoxin"/>
    <property type="match status" value="1"/>
</dbReference>
<accession>A0A1J0KRI6</accession>
<dbReference type="InterPro" id="IPR036249">
    <property type="entry name" value="Thioredoxin-like_sf"/>
</dbReference>
<evidence type="ECO:0000259" key="2">
    <source>
        <dbReference type="Pfam" id="PF13462"/>
    </source>
</evidence>
<feature type="domain" description="Thioredoxin-like fold" evidence="2">
    <location>
        <begin position="58"/>
        <end position="179"/>
    </location>
</feature>
<dbReference type="KEGG" id="frc:KX01_689"/>
<dbReference type="Pfam" id="PF13462">
    <property type="entry name" value="Thioredoxin_4"/>
    <property type="match status" value="1"/>
</dbReference>
<sequence length="253" mass="27969">MKKLTIALLGASVILMSGCSEQNTKSNTEITTTKTDTINYAEHIANPEIINQLLNDNRTPYLGNKNAEKAVVVFFDYGCGKCAEISKEINSILKNNSDIKIIFKPYPSSNRDMNVANYASLIAYEAYTQGGPALFDEYNKSIFETRISKGEITFDEINSIADKLSIKIDKAQLKEAAKEELESRQLGKEIGFDGPHALIILPTNLANMDKNELDKHLNEIHVIADKHTNNAASSPKDAANWVSNQIQNALTNS</sequence>
<feature type="chain" id="PRO_5009613931" evidence="1">
    <location>
        <begin position="23"/>
        <end position="253"/>
    </location>
</feature>
<dbReference type="AlphaFoldDB" id="A0A1J0KRI6"/>
<dbReference type="Proteomes" id="UP000182521">
    <property type="component" value="Chromosome"/>
</dbReference>
<evidence type="ECO:0000256" key="1">
    <source>
        <dbReference type="SAM" id="SignalP"/>
    </source>
</evidence>
<keyword evidence="1" id="KW-0732">Signal</keyword>
<dbReference type="PROSITE" id="PS51257">
    <property type="entry name" value="PROKAR_LIPOPROTEIN"/>
    <property type="match status" value="1"/>
</dbReference>
<organism evidence="3 4">
    <name type="scientific">Francisella frigiditurris</name>
    <dbReference type="NCBI Taxonomy" id="1542390"/>
    <lineage>
        <taxon>Bacteria</taxon>
        <taxon>Pseudomonadati</taxon>
        <taxon>Pseudomonadota</taxon>
        <taxon>Gammaproteobacteria</taxon>
        <taxon>Thiotrichales</taxon>
        <taxon>Francisellaceae</taxon>
        <taxon>Francisella</taxon>
    </lineage>
</organism>
<dbReference type="SUPFAM" id="SSF52833">
    <property type="entry name" value="Thioredoxin-like"/>
    <property type="match status" value="1"/>
</dbReference>
<dbReference type="STRING" id="1542390.KX01_689"/>
<feature type="signal peptide" evidence="1">
    <location>
        <begin position="1"/>
        <end position="22"/>
    </location>
</feature>
<dbReference type="OrthoDB" id="9780340at2"/>
<evidence type="ECO:0000313" key="3">
    <source>
        <dbReference type="EMBL" id="APC96369.1"/>
    </source>
</evidence>